<evidence type="ECO:0000259" key="2">
    <source>
        <dbReference type="Pfam" id="PF08484"/>
    </source>
</evidence>
<dbReference type="AlphaFoldDB" id="E6Q721"/>
<proteinExistence type="predicted"/>
<dbReference type="Gene3D" id="6.10.250.3100">
    <property type="match status" value="1"/>
</dbReference>
<dbReference type="InterPro" id="IPR029063">
    <property type="entry name" value="SAM-dependent_MTases_sf"/>
</dbReference>
<dbReference type="GO" id="GO:0008168">
    <property type="term" value="F:methyltransferase activity"/>
    <property type="evidence" value="ECO:0007669"/>
    <property type="project" value="UniProtKB-KW"/>
</dbReference>
<dbReference type="InterPro" id="IPR013691">
    <property type="entry name" value="MeTrfase_14"/>
</dbReference>
<dbReference type="InterPro" id="IPR038576">
    <property type="entry name" value="Methyltransf_Zn-bd_dom_put_sf"/>
</dbReference>
<gene>
    <name evidence="3" type="ORF">CARN4_1338</name>
</gene>
<feature type="domain" description="C-methyltransferase" evidence="2">
    <location>
        <begin position="246"/>
        <end position="404"/>
    </location>
</feature>
<evidence type="ECO:0000259" key="1">
    <source>
        <dbReference type="Pfam" id="PF08421"/>
    </source>
</evidence>
<dbReference type="EMBL" id="CABO01000046">
    <property type="protein sequence ID" value="CBI02996.1"/>
    <property type="molecule type" value="Genomic_DNA"/>
</dbReference>
<name>E6Q721_9ZZZZ</name>
<dbReference type="Pfam" id="PF08421">
    <property type="entry name" value="Methyltransf_13"/>
    <property type="match status" value="1"/>
</dbReference>
<protein>
    <submittedName>
        <fullName evidence="3">C-methyltransferase</fullName>
    </submittedName>
</protein>
<sequence>MNTGKCRLCGAELSITFVDLGMSPPSNAFLLETSLPQMERFYPLHTFVCSQCFLVQLEEFETPQEIFSDYVYFSSYSTSWLEHCKNYARAAKSSLNLSSDSLVVELASNDGYLLQYFLEENVKVLGIEPAANVAAVAREKGIPTEIAFFGESQAMAMMDRLVSADLIVANNVLAHVPDIHDFVRGISLLLAQSGTVTFEFPHLLKLIKYNQYDTIYHEHFSYLSLTTVSKLLEKHSLRAYRIEQLPTHGGSLRVWACHGDARIKQDSSVDEVLADERTAGLQKIDGYLKFAELVGKNKRDLLKVLIEAKEAGKRIVAYGAAAKGTTLLNYCGIRADFVDYVCDRNPHKQGRYMPGCRIPVLDPKAIFEERPDYVLILPWNLRSEIAEQLNGIREWGGRFIVPIPAVEIF</sequence>
<dbReference type="InterPro" id="IPR013630">
    <property type="entry name" value="Methyltransf_Zn-bd_dom_put"/>
</dbReference>
<dbReference type="GO" id="GO:0032259">
    <property type="term" value="P:methylation"/>
    <property type="evidence" value="ECO:0007669"/>
    <property type="project" value="UniProtKB-KW"/>
</dbReference>
<dbReference type="SUPFAM" id="SSF53335">
    <property type="entry name" value="S-adenosyl-L-methionine-dependent methyltransferases"/>
    <property type="match status" value="1"/>
</dbReference>
<dbReference type="Gene3D" id="3.40.50.150">
    <property type="entry name" value="Vaccinia Virus protein VP39"/>
    <property type="match status" value="1"/>
</dbReference>
<dbReference type="Pfam" id="PF08484">
    <property type="entry name" value="Methyltransf_14"/>
    <property type="match status" value="1"/>
</dbReference>
<comment type="caution">
    <text evidence="3">The sequence shown here is derived from an EMBL/GenBank/DDBJ whole genome shotgun (WGS) entry which is preliminary data.</text>
</comment>
<organism evidence="3">
    <name type="scientific">mine drainage metagenome</name>
    <dbReference type="NCBI Taxonomy" id="410659"/>
    <lineage>
        <taxon>unclassified sequences</taxon>
        <taxon>metagenomes</taxon>
        <taxon>ecological metagenomes</taxon>
    </lineage>
</organism>
<reference evidence="3" key="1">
    <citation type="submission" date="2009-10" db="EMBL/GenBank/DDBJ databases">
        <title>Diversity of trophic interactions inside an arsenic-rich microbial ecosystem.</title>
        <authorList>
            <person name="Bertin P.N."/>
            <person name="Heinrich-Salmeron A."/>
            <person name="Pelletier E."/>
            <person name="Goulhen-Chollet F."/>
            <person name="Arsene-Ploetze F."/>
            <person name="Gallien S."/>
            <person name="Calteau A."/>
            <person name="Vallenet D."/>
            <person name="Casiot C."/>
            <person name="Chane-Woon-Ming B."/>
            <person name="Giloteaux L."/>
            <person name="Barakat M."/>
            <person name="Bonnefoy V."/>
            <person name="Bruneel O."/>
            <person name="Chandler M."/>
            <person name="Cleiss J."/>
            <person name="Duran R."/>
            <person name="Elbaz-Poulichet F."/>
            <person name="Fonknechten N."/>
            <person name="Lauga B."/>
            <person name="Mornico D."/>
            <person name="Ortet P."/>
            <person name="Schaeffer C."/>
            <person name="Siguier P."/>
            <person name="Alexander Thil Smith A."/>
            <person name="Van Dorsselaer A."/>
            <person name="Weissenbach J."/>
            <person name="Medigue C."/>
            <person name="Le Paslier D."/>
        </authorList>
    </citation>
    <scope>NUCLEOTIDE SEQUENCE</scope>
</reference>
<feature type="domain" description="Methyltransferase putative zinc binding" evidence="1">
    <location>
        <begin position="6"/>
        <end position="67"/>
    </location>
</feature>
<dbReference type="PANTHER" id="PTHR43861">
    <property type="entry name" value="TRANS-ACONITATE 2-METHYLTRANSFERASE-RELATED"/>
    <property type="match status" value="1"/>
</dbReference>
<dbReference type="Gene3D" id="6.20.50.110">
    <property type="entry name" value="Methyltransferase, zinc-binding domain"/>
    <property type="match status" value="1"/>
</dbReference>
<accession>E6Q721</accession>
<keyword evidence="3" id="KW-0808">Transferase</keyword>
<keyword evidence="3" id="KW-0489">Methyltransferase</keyword>
<dbReference type="Pfam" id="PF13489">
    <property type="entry name" value="Methyltransf_23"/>
    <property type="match status" value="1"/>
</dbReference>
<dbReference type="PANTHER" id="PTHR43861:SF5">
    <property type="entry name" value="BLL5978 PROTEIN"/>
    <property type="match status" value="1"/>
</dbReference>
<evidence type="ECO:0000313" key="3">
    <source>
        <dbReference type="EMBL" id="CBI02996.1"/>
    </source>
</evidence>
<dbReference type="Gene3D" id="3.40.50.720">
    <property type="entry name" value="NAD(P)-binding Rossmann-like Domain"/>
    <property type="match status" value="1"/>
</dbReference>